<dbReference type="STRING" id="283909.R7V497"/>
<feature type="transmembrane region" description="Helical" evidence="2">
    <location>
        <begin position="216"/>
        <end position="244"/>
    </location>
</feature>
<feature type="transmembrane region" description="Helical" evidence="2">
    <location>
        <begin position="256"/>
        <end position="276"/>
    </location>
</feature>
<reference evidence="5" key="1">
    <citation type="submission" date="2012-12" db="EMBL/GenBank/DDBJ databases">
        <authorList>
            <person name="Hellsten U."/>
            <person name="Grimwood J."/>
            <person name="Chapman J.A."/>
            <person name="Shapiro H."/>
            <person name="Aerts A."/>
            <person name="Otillar R.P."/>
            <person name="Terry A.Y."/>
            <person name="Boore J.L."/>
            <person name="Simakov O."/>
            <person name="Marletaz F."/>
            <person name="Cho S.-J."/>
            <person name="Edsinger-Gonzales E."/>
            <person name="Havlak P."/>
            <person name="Kuo D.-H."/>
            <person name="Larsson T."/>
            <person name="Lv J."/>
            <person name="Arendt D."/>
            <person name="Savage R."/>
            <person name="Osoegawa K."/>
            <person name="de Jong P."/>
            <person name="Lindberg D.R."/>
            <person name="Seaver E.C."/>
            <person name="Weisblat D.A."/>
            <person name="Putnam N.H."/>
            <person name="Grigoriev I.V."/>
            <person name="Rokhsar D.S."/>
        </authorList>
    </citation>
    <scope>NUCLEOTIDE SEQUENCE</scope>
    <source>
        <strain evidence="5">I ESC-2004</strain>
    </source>
</reference>
<feature type="transmembrane region" description="Helical" evidence="2">
    <location>
        <begin position="340"/>
        <end position="358"/>
    </location>
</feature>
<reference evidence="3 5" key="2">
    <citation type="journal article" date="2013" name="Nature">
        <title>Insights into bilaterian evolution from three spiralian genomes.</title>
        <authorList>
            <person name="Simakov O."/>
            <person name="Marletaz F."/>
            <person name="Cho S.J."/>
            <person name="Edsinger-Gonzales E."/>
            <person name="Havlak P."/>
            <person name="Hellsten U."/>
            <person name="Kuo D.H."/>
            <person name="Larsson T."/>
            <person name="Lv J."/>
            <person name="Arendt D."/>
            <person name="Savage R."/>
            <person name="Osoegawa K."/>
            <person name="de Jong P."/>
            <person name="Grimwood J."/>
            <person name="Chapman J.A."/>
            <person name="Shapiro H."/>
            <person name="Aerts A."/>
            <person name="Otillar R.P."/>
            <person name="Terry A.Y."/>
            <person name="Boore J.L."/>
            <person name="Grigoriev I.V."/>
            <person name="Lindberg D.R."/>
            <person name="Seaver E.C."/>
            <person name="Weisblat D.A."/>
            <person name="Putnam N.H."/>
            <person name="Rokhsar D.S."/>
        </authorList>
    </citation>
    <scope>NUCLEOTIDE SEQUENCE</scope>
    <source>
        <strain evidence="3 5">I ESC-2004</strain>
    </source>
</reference>
<keyword evidence="2" id="KW-0812">Transmembrane</keyword>
<dbReference type="GO" id="GO:0015297">
    <property type="term" value="F:antiporter activity"/>
    <property type="evidence" value="ECO:0007669"/>
    <property type="project" value="InterPro"/>
</dbReference>
<dbReference type="Pfam" id="PF01554">
    <property type="entry name" value="MatE"/>
    <property type="match status" value="2"/>
</dbReference>
<feature type="transmembrane region" description="Helical" evidence="2">
    <location>
        <begin position="143"/>
        <end position="164"/>
    </location>
</feature>
<dbReference type="EMBL" id="AMQN01005177">
    <property type="status" value="NOT_ANNOTATED_CDS"/>
    <property type="molecule type" value="Genomic_DNA"/>
</dbReference>
<sequence>MATVHEDGSARESGVLYRLYKGNFINELKSTVSLASGLMVTNLSAMVLATMPTLFLGHVGQSELSAAAFINVAFTVACEPVVLGLASACDTYFAQAYGIGEKLYVGVLLQRAFAIVFLVCAFIAAIFINVGNILVLIKMDPKIAGVIIALLGIVIGASVDYVLIFQLNMSVVGAAIGQNCAYLAMASASTVYICITPKLHNATWAGWSFEMLSDWGPFFFLGVKGTMLFCVEYWLWVIIILAAGYLGNVELGSQEILFNIEVIFVTLGLGVGDATAIRVGQELGAGNVDSAVVASRVSYTFVGFVACALSIILGALRSVIPLLYTDIPSVLHLTIKYMPLLAYMIFADNLTYTGIGVFRGVGFQGYGFMIIAVAYYVIALPICLSLMFSTDLRSYGAWIGASVGLTVASSTYFVVSHFIIDWSKAADMAKERITDSYDVKNNELISATFKENSALLSGGRHISRSLDEDQTERDLRKRNLLKKRILICACVALILSASILIRRHSDERQLGCREREWTAVRLLIILTSTPQQYLGVFSRLRETDTVRNRARTGGAKVTNWRQDRAIWIPDLRNRFLTSTASSPWKLGFNVA</sequence>
<dbReference type="PANTHER" id="PTHR11206">
    <property type="entry name" value="MULTIDRUG RESISTANCE PROTEIN"/>
    <property type="match status" value="1"/>
</dbReference>
<dbReference type="InterPro" id="IPR002528">
    <property type="entry name" value="MATE_fam"/>
</dbReference>
<feature type="transmembrane region" description="Helical" evidence="2">
    <location>
        <begin position="113"/>
        <end position="136"/>
    </location>
</feature>
<dbReference type="GO" id="GO:0042910">
    <property type="term" value="F:xenobiotic transmembrane transporter activity"/>
    <property type="evidence" value="ECO:0007669"/>
    <property type="project" value="InterPro"/>
</dbReference>
<name>R7V497_CAPTE</name>
<dbReference type="HOGENOM" id="CLU_012893_1_3_1"/>
<organism evidence="3">
    <name type="scientific">Capitella teleta</name>
    <name type="common">Polychaete worm</name>
    <dbReference type="NCBI Taxonomy" id="283909"/>
    <lineage>
        <taxon>Eukaryota</taxon>
        <taxon>Metazoa</taxon>
        <taxon>Spiralia</taxon>
        <taxon>Lophotrochozoa</taxon>
        <taxon>Annelida</taxon>
        <taxon>Polychaeta</taxon>
        <taxon>Sedentaria</taxon>
        <taxon>Scolecida</taxon>
        <taxon>Capitellidae</taxon>
        <taxon>Capitella</taxon>
    </lineage>
</organism>
<feature type="transmembrane region" description="Helical" evidence="2">
    <location>
        <begin position="34"/>
        <end position="56"/>
    </location>
</feature>
<feature type="transmembrane region" description="Helical" evidence="2">
    <location>
        <begin position="68"/>
        <end position="93"/>
    </location>
</feature>
<dbReference type="EnsemblMetazoa" id="CapteT217910">
    <property type="protein sequence ID" value="CapteP217910"/>
    <property type="gene ID" value="CapteG217910"/>
</dbReference>
<dbReference type="EMBL" id="AMQN01005176">
    <property type="status" value="NOT_ANNOTATED_CDS"/>
    <property type="molecule type" value="Genomic_DNA"/>
</dbReference>
<gene>
    <name evidence="3" type="ORF">CAPTEDRAFT_217910</name>
</gene>
<dbReference type="OrthoDB" id="6111737at2759"/>
<dbReference type="Proteomes" id="UP000014760">
    <property type="component" value="Unassembled WGS sequence"/>
</dbReference>
<evidence type="ECO:0000313" key="5">
    <source>
        <dbReference type="Proteomes" id="UP000014760"/>
    </source>
</evidence>
<evidence type="ECO:0000256" key="2">
    <source>
        <dbReference type="RuleBase" id="RU004914"/>
    </source>
</evidence>
<comment type="similarity">
    <text evidence="1 2">Belongs to the multi antimicrobial extrusion (MATE) (TC 2.A.66.1) family.</text>
</comment>
<protein>
    <recommendedName>
        <fullName evidence="2">Multidrug and toxin extrusion protein</fullName>
    </recommendedName>
</protein>
<feature type="transmembrane region" description="Helical" evidence="2">
    <location>
        <begin position="485"/>
        <end position="501"/>
    </location>
</feature>
<keyword evidence="5" id="KW-1185">Reference proteome</keyword>
<dbReference type="GO" id="GO:0016020">
    <property type="term" value="C:membrane"/>
    <property type="evidence" value="ECO:0007669"/>
    <property type="project" value="InterPro"/>
</dbReference>
<evidence type="ECO:0000313" key="3">
    <source>
        <dbReference type="EMBL" id="ELU13282.1"/>
    </source>
</evidence>
<feature type="transmembrane region" description="Helical" evidence="2">
    <location>
        <begin position="365"/>
        <end position="389"/>
    </location>
</feature>
<dbReference type="EMBL" id="KB295343">
    <property type="protein sequence ID" value="ELU13282.1"/>
    <property type="molecule type" value="Genomic_DNA"/>
</dbReference>
<keyword evidence="2" id="KW-1133">Transmembrane helix</keyword>
<feature type="transmembrane region" description="Helical" evidence="2">
    <location>
        <begin position="176"/>
        <end position="195"/>
    </location>
</feature>
<reference evidence="4" key="3">
    <citation type="submission" date="2015-06" db="UniProtKB">
        <authorList>
            <consortium name="EnsemblMetazoa"/>
        </authorList>
    </citation>
    <scope>IDENTIFICATION</scope>
</reference>
<evidence type="ECO:0000256" key="1">
    <source>
        <dbReference type="ARBA" id="ARBA00010199"/>
    </source>
</evidence>
<dbReference type="AlphaFoldDB" id="R7V497"/>
<feature type="transmembrane region" description="Helical" evidence="2">
    <location>
        <begin position="395"/>
        <end position="420"/>
    </location>
</feature>
<proteinExistence type="inferred from homology"/>
<feature type="transmembrane region" description="Helical" evidence="2">
    <location>
        <begin position="297"/>
        <end position="320"/>
    </location>
</feature>
<accession>R7V497</accession>
<dbReference type="OMA" id="MCENTEA"/>
<evidence type="ECO:0000313" key="4">
    <source>
        <dbReference type="EnsemblMetazoa" id="CapteP217910"/>
    </source>
</evidence>
<keyword evidence="2" id="KW-0472">Membrane</keyword>